<dbReference type="RefSeq" id="WP_203168488.1">
    <property type="nucleotide sequence ID" value="NZ_JAEVLS010000003.1"/>
</dbReference>
<dbReference type="PANTHER" id="PTHR32552">
    <property type="entry name" value="FERRICHROME IRON RECEPTOR-RELATED"/>
    <property type="match status" value="1"/>
</dbReference>
<evidence type="ECO:0000256" key="12">
    <source>
        <dbReference type="RuleBase" id="RU003357"/>
    </source>
</evidence>
<feature type="domain" description="TonB-dependent receptor-like beta-barrel" evidence="14">
    <location>
        <begin position="247"/>
        <end position="699"/>
    </location>
</feature>
<keyword evidence="4" id="KW-0410">Iron transport</keyword>
<keyword evidence="5 11" id="KW-0812">Transmembrane</keyword>
<feature type="domain" description="TonB-dependent receptor plug" evidence="15">
    <location>
        <begin position="50"/>
        <end position="161"/>
    </location>
</feature>
<dbReference type="EMBL" id="JAEVLS010000003">
    <property type="protein sequence ID" value="MBM0106382.1"/>
    <property type="molecule type" value="Genomic_DNA"/>
</dbReference>
<evidence type="ECO:0000313" key="17">
    <source>
        <dbReference type="Proteomes" id="UP000661077"/>
    </source>
</evidence>
<keyword evidence="13" id="KW-0732">Signal</keyword>
<evidence type="ECO:0000256" key="13">
    <source>
        <dbReference type="SAM" id="SignalP"/>
    </source>
</evidence>
<proteinExistence type="inferred from homology"/>
<evidence type="ECO:0000256" key="6">
    <source>
        <dbReference type="ARBA" id="ARBA00023004"/>
    </source>
</evidence>
<keyword evidence="6" id="KW-0408">Iron</keyword>
<keyword evidence="16" id="KW-0675">Receptor</keyword>
<evidence type="ECO:0000259" key="15">
    <source>
        <dbReference type="Pfam" id="PF07715"/>
    </source>
</evidence>
<dbReference type="InterPro" id="IPR000531">
    <property type="entry name" value="Beta-barrel_TonB"/>
</dbReference>
<evidence type="ECO:0000256" key="2">
    <source>
        <dbReference type="ARBA" id="ARBA00022448"/>
    </source>
</evidence>
<dbReference type="PROSITE" id="PS52016">
    <property type="entry name" value="TONB_DEPENDENT_REC_3"/>
    <property type="match status" value="1"/>
</dbReference>
<comment type="caution">
    <text evidence="16">The sequence shown here is derived from an EMBL/GenBank/DDBJ whole genome shotgun (WGS) entry which is preliminary data.</text>
</comment>
<evidence type="ECO:0000256" key="9">
    <source>
        <dbReference type="ARBA" id="ARBA00023136"/>
    </source>
</evidence>
<comment type="subcellular location">
    <subcellularLocation>
        <location evidence="1 11">Cell outer membrane</location>
        <topology evidence="1 11">Multi-pass membrane protein</topology>
    </subcellularLocation>
</comment>
<keyword evidence="10 11" id="KW-0998">Cell outer membrane</keyword>
<evidence type="ECO:0000256" key="4">
    <source>
        <dbReference type="ARBA" id="ARBA00022496"/>
    </source>
</evidence>
<dbReference type="PANTHER" id="PTHR32552:SF81">
    <property type="entry name" value="TONB-DEPENDENT OUTER MEMBRANE RECEPTOR"/>
    <property type="match status" value="1"/>
</dbReference>
<evidence type="ECO:0000259" key="14">
    <source>
        <dbReference type="Pfam" id="PF00593"/>
    </source>
</evidence>
<keyword evidence="8 12" id="KW-0798">TonB box</keyword>
<evidence type="ECO:0000256" key="1">
    <source>
        <dbReference type="ARBA" id="ARBA00004571"/>
    </source>
</evidence>
<keyword evidence="7" id="KW-0406">Ion transport</keyword>
<dbReference type="Gene3D" id="2.40.170.20">
    <property type="entry name" value="TonB-dependent receptor, beta-barrel domain"/>
    <property type="match status" value="1"/>
</dbReference>
<gene>
    <name evidence="16" type="ORF">JM946_16740</name>
</gene>
<keyword evidence="17" id="KW-1185">Reference proteome</keyword>
<evidence type="ECO:0000256" key="5">
    <source>
        <dbReference type="ARBA" id="ARBA00022692"/>
    </source>
</evidence>
<protein>
    <submittedName>
        <fullName evidence="16">TonB-dependent receptor</fullName>
    </submittedName>
</protein>
<keyword evidence="9 11" id="KW-0472">Membrane</keyword>
<accession>A0ABS1WZJ9</accession>
<dbReference type="InterPro" id="IPR012910">
    <property type="entry name" value="Plug_dom"/>
</dbReference>
<organism evidence="16 17">
    <name type="scientific">Steroidobacter gossypii</name>
    <dbReference type="NCBI Taxonomy" id="2805490"/>
    <lineage>
        <taxon>Bacteria</taxon>
        <taxon>Pseudomonadati</taxon>
        <taxon>Pseudomonadota</taxon>
        <taxon>Gammaproteobacteria</taxon>
        <taxon>Steroidobacterales</taxon>
        <taxon>Steroidobacteraceae</taxon>
        <taxon>Steroidobacter</taxon>
    </lineage>
</organism>
<evidence type="ECO:0000256" key="10">
    <source>
        <dbReference type="ARBA" id="ARBA00023237"/>
    </source>
</evidence>
<evidence type="ECO:0000313" key="16">
    <source>
        <dbReference type="EMBL" id="MBM0106382.1"/>
    </source>
</evidence>
<reference evidence="16 17" key="1">
    <citation type="journal article" date="2021" name="Int. J. Syst. Evol. Microbiol.">
        <title>Steroidobacter gossypii sp. nov., isolated from soil of cotton cropping field.</title>
        <authorList>
            <person name="Huang R."/>
            <person name="Yang S."/>
            <person name="Zhen C."/>
            <person name="Liu W."/>
        </authorList>
    </citation>
    <scope>NUCLEOTIDE SEQUENCE [LARGE SCALE GENOMIC DNA]</scope>
    <source>
        <strain evidence="16 17">S1-65</strain>
    </source>
</reference>
<evidence type="ECO:0000256" key="7">
    <source>
        <dbReference type="ARBA" id="ARBA00023065"/>
    </source>
</evidence>
<dbReference type="Pfam" id="PF00593">
    <property type="entry name" value="TonB_dep_Rec_b-barrel"/>
    <property type="match status" value="1"/>
</dbReference>
<evidence type="ECO:0000256" key="3">
    <source>
        <dbReference type="ARBA" id="ARBA00022452"/>
    </source>
</evidence>
<dbReference type="SUPFAM" id="SSF56935">
    <property type="entry name" value="Porins"/>
    <property type="match status" value="1"/>
</dbReference>
<dbReference type="CDD" id="cd01347">
    <property type="entry name" value="ligand_gated_channel"/>
    <property type="match status" value="1"/>
</dbReference>
<name>A0ABS1WZJ9_9GAMM</name>
<comment type="similarity">
    <text evidence="11 12">Belongs to the TonB-dependent receptor family.</text>
</comment>
<feature type="chain" id="PRO_5045285238" evidence="13">
    <location>
        <begin position="28"/>
        <end position="739"/>
    </location>
</feature>
<keyword evidence="2 11" id="KW-0813">Transport</keyword>
<feature type="signal peptide" evidence="13">
    <location>
        <begin position="1"/>
        <end position="27"/>
    </location>
</feature>
<dbReference type="Proteomes" id="UP000661077">
    <property type="component" value="Unassembled WGS sequence"/>
</dbReference>
<evidence type="ECO:0000256" key="8">
    <source>
        <dbReference type="ARBA" id="ARBA00023077"/>
    </source>
</evidence>
<dbReference type="InterPro" id="IPR039426">
    <property type="entry name" value="TonB-dep_rcpt-like"/>
</dbReference>
<keyword evidence="3 11" id="KW-1134">Transmembrane beta strand</keyword>
<evidence type="ECO:0000256" key="11">
    <source>
        <dbReference type="PROSITE-ProRule" id="PRU01360"/>
    </source>
</evidence>
<dbReference type="InterPro" id="IPR036942">
    <property type="entry name" value="Beta-barrel_TonB_sf"/>
</dbReference>
<sequence>MKTSRGVRFGACSGALALMMSATHAGAAESRDSGVIDEIIVTAQKRSESVQDVPASVSAFSQEQLTRVHATQLQDFAAYMPGINITNGGSPGQTSITLRGIAPVGPGSVVGTYIDDTPLGASNNYARASFFVLDMMPYDVERIEVLRGPQGTLYGAGAMGGLLKYVMRDPSTEALEFRAGVEGFDIAGADDLGWGARAGINVPLGDTIALRASYFTQNTPGYIENVATGQEDENELEQSGGRASLLWQMSESVSLTLGGLWQRLDSDNNASMAFALADIDPPRAGSGFGDLRTSHPIEQPFSKDVDYYSATLNWDLGWGEFTSASSYSSMKTTQRQDASITFGSLFPLLTEGLVPEGLSLFDLTLELDKWTQEFRLASSDEGRVQWRVGAFYTEEESENSQYAYAFDQQRQPIELFSPFFAIALLPSEYEEFAAFGDVTFKISDSFDVVTGLRWARNEQKFRQITGGAILPEENTPGVSEEDVFTYAVSPRWHVSEDTMVYARVASGYRPGGPNLILPGVPPKVDADELTNYEIGLKTVFLEGRALINTALFYIDWQDIQQLQGFGGVSALDNAGDAKSQGVEFESLFSVADALQLGFNFSYTEATLESSPPELNNRFGVQLPDVPEWNASLTVDYEFTAFGGREAHVGAGWRYADERFSEVVTLTDNLAYTLPSYDVLDLNADVQFDSMTVRVFVKNVTDERAFTGGDTTVDGINRPVRLDLGVLQPRTVGLSLDFQF</sequence>
<dbReference type="Pfam" id="PF07715">
    <property type="entry name" value="Plug"/>
    <property type="match status" value="1"/>
</dbReference>